<accession>A0ABW5MRL2</accession>
<reference evidence="4" key="1">
    <citation type="journal article" date="2019" name="Int. J. Syst. Evol. Microbiol.">
        <title>The Global Catalogue of Microorganisms (GCM) 10K type strain sequencing project: providing services to taxonomists for standard genome sequencing and annotation.</title>
        <authorList>
            <consortium name="The Broad Institute Genomics Platform"/>
            <consortium name="The Broad Institute Genome Sequencing Center for Infectious Disease"/>
            <person name="Wu L."/>
            <person name="Ma J."/>
        </authorList>
    </citation>
    <scope>NUCLEOTIDE SEQUENCE [LARGE SCALE GENOMIC DNA]</scope>
    <source>
        <strain evidence="4">KCTC 42866</strain>
    </source>
</reference>
<sequence>MKIFKLLITGAILTTVMSSCLKNKFDTINPSGSPSVVEFKNPVAPSSETPEGSLYTVFPVAYEVGASVEVSYTVQLTGPDPAPQDVTVNIGTKSAAITELNADKSIIASYVPYVELPASLYTITTPTVTIPAGQRAATVKVAYKTANFDFSKKYALPISVTSTNYGGVSKNFGTILLNVSAKNAYDGIYAMQTGSFVQRYSNPTTPTTGDALNGNTSTNPNVTLTTVGATTLEITNLRWAGGTSGVAGIDNLRLTVDPATNLVTMSSLGNPTLANVPGSVNKYDPATRTFTLNFDWNQTAAKRVYGLNIKYSGVR</sequence>
<evidence type="ECO:0000259" key="2">
    <source>
        <dbReference type="Pfam" id="PF14274"/>
    </source>
</evidence>
<feature type="domain" description="BT-3987-like N-terminal" evidence="1">
    <location>
        <begin position="63"/>
        <end position="164"/>
    </location>
</feature>
<proteinExistence type="predicted"/>
<dbReference type="RefSeq" id="WP_379082597.1">
    <property type="nucleotide sequence ID" value="NZ_JBHULL010000043.1"/>
</dbReference>
<dbReference type="Pfam" id="PF14274">
    <property type="entry name" value="BT_3044-like_C"/>
    <property type="match status" value="1"/>
</dbReference>
<feature type="domain" description="BT-3044-like C-terminal" evidence="2">
    <location>
        <begin position="174"/>
        <end position="306"/>
    </location>
</feature>
<dbReference type="InterPro" id="IPR013728">
    <property type="entry name" value="BT_3987-like_N"/>
</dbReference>
<evidence type="ECO:0000313" key="3">
    <source>
        <dbReference type="EMBL" id="MFD2584971.1"/>
    </source>
</evidence>
<gene>
    <name evidence="3" type="ORF">ACFSR6_20915</name>
</gene>
<comment type="caution">
    <text evidence="3">The sequence shown here is derived from an EMBL/GenBank/DDBJ whole genome shotgun (WGS) entry which is preliminary data.</text>
</comment>
<dbReference type="PROSITE" id="PS51257">
    <property type="entry name" value="PROKAR_LIPOPROTEIN"/>
    <property type="match status" value="1"/>
</dbReference>
<name>A0ABW5MRL2_9SPHI</name>
<dbReference type="Gene3D" id="2.60.40.1740">
    <property type="entry name" value="hypothetical protein (bacova_03559)"/>
    <property type="match status" value="1"/>
</dbReference>
<dbReference type="Proteomes" id="UP001597461">
    <property type="component" value="Unassembled WGS sequence"/>
</dbReference>
<organism evidence="3 4">
    <name type="scientific">Pedobacter vanadiisoli</name>
    <dbReference type="NCBI Taxonomy" id="1761975"/>
    <lineage>
        <taxon>Bacteria</taxon>
        <taxon>Pseudomonadati</taxon>
        <taxon>Bacteroidota</taxon>
        <taxon>Sphingobacteriia</taxon>
        <taxon>Sphingobacteriales</taxon>
        <taxon>Sphingobacteriaceae</taxon>
        <taxon>Pedobacter</taxon>
    </lineage>
</organism>
<evidence type="ECO:0000313" key="4">
    <source>
        <dbReference type="Proteomes" id="UP001597461"/>
    </source>
</evidence>
<dbReference type="EMBL" id="JBHULL010000043">
    <property type="protein sequence ID" value="MFD2584971.1"/>
    <property type="molecule type" value="Genomic_DNA"/>
</dbReference>
<dbReference type="InterPro" id="IPR025371">
    <property type="entry name" value="BT_3044-like_C"/>
</dbReference>
<keyword evidence="4" id="KW-1185">Reference proteome</keyword>
<dbReference type="Pfam" id="PF08522">
    <property type="entry name" value="BT_3987-like_N"/>
    <property type="match status" value="1"/>
</dbReference>
<evidence type="ECO:0000259" key="1">
    <source>
        <dbReference type="Pfam" id="PF08522"/>
    </source>
</evidence>
<protein>
    <submittedName>
        <fullName evidence="3">DUF1735 domain-containing protein</fullName>
    </submittedName>
</protein>